<dbReference type="Proteomes" id="UP000632125">
    <property type="component" value="Unassembled WGS sequence"/>
</dbReference>
<evidence type="ECO:0000259" key="3">
    <source>
        <dbReference type="PROSITE" id="PS51272"/>
    </source>
</evidence>
<dbReference type="PROSITE" id="PS51272">
    <property type="entry name" value="SLH"/>
    <property type="match status" value="3"/>
</dbReference>
<feature type="domain" description="SLH" evidence="3">
    <location>
        <begin position="91"/>
        <end position="150"/>
    </location>
</feature>
<dbReference type="RefSeq" id="WP_190858976.1">
    <property type="nucleotide sequence ID" value="NZ_JACXIY010000007.1"/>
</dbReference>
<dbReference type="Pfam" id="PF00395">
    <property type="entry name" value="SLH"/>
    <property type="match status" value="2"/>
</dbReference>
<dbReference type="PANTHER" id="PTHR43308">
    <property type="entry name" value="OUTER MEMBRANE PROTEIN ALPHA-RELATED"/>
    <property type="match status" value="1"/>
</dbReference>
<feature type="domain" description="SLH" evidence="3">
    <location>
        <begin position="152"/>
        <end position="219"/>
    </location>
</feature>
<feature type="chain" id="PRO_5037671086" evidence="2">
    <location>
        <begin position="21"/>
        <end position="902"/>
    </location>
</feature>
<keyword evidence="5" id="KW-1185">Reference proteome</keyword>
<dbReference type="InterPro" id="IPR001119">
    <property type="entry name" value="SLH_dom"/>
</dbReference>
<feature type="signal peptide" evidence="2">
    <location>
        <begin position="1"/>
        <end position="20"/>
    </location>
</feature>
<dbReference type="PANTHER" id="PTHR43308:SF5">
    <property type="entry name" value="S-LAYER PROTEIN _ PEPTIDOGLYCAN ENDO-BETA-N-ACETYLGLUCOSAMINIDASE"/>
    <property type="match status" value="1"/>
</dbReference>
<evidence type="ECO:0000256" key="1">
    <source>
        <dbReference type="SAM" id="MobiDB-lite"/>
    </source>
</evidence>
<protein>
    <submittedName>
        <fullName evidence="4">S-layer homology domain-containing protein</fullName>
    </submittedName>
</protein>
<feature type="domain" description="SLH" evidence="3">
    <location>
        <begin position="26"/>
        <end position="89"/>
    </location>
</feature>
<comment type="caution">
    <text evidence="4">The sequence shown here is derived from an EMBL/GenBank/DDBJ whole genome shotgun (WGS) entry which is preliminary data.</text>
</comment>
<dbReference type="Gene3D" id="2.60.40.1080">
    <property type="match status" value="1"/>
</dbReference>
<evidence type="ECO:0000313" key="5">
    <source>
        <dbReference type="Proteomes" id="UP000632125"/>
    </source>
</evidence>
<feature type="region of interest" description="Disordered" evidence="1">
    <location>
        <begin position="225"/>
        <end position="257"/>
    </location>
</feature>
<dbReference type="AlphaFoldDB" id="A0A927CJ12"/>
<accession>A0A927CJ12</accession>
<sequence length="902" mass="95459">MLLVFAMILSVISTNYIALAAESAESAEASLSDIEQSYAKAEIAALVDKNIIDGFEDGTFKPNDSMTRAQLAKVLVLSLGLAQDAEGAAGFKDIESGNWFAGYVGALVKSGITQGTSSDAFSPNKTVSREELAVFFVRAFGWAKTAEETDLDERLTDLTEVSNWAKASVSFAYKIGFIKGVANADGTVKFNPSGSADRQALARLAYEFVVNRAVYEDQVKLLTKEEEKPVKETSPSQPGGGGSDPGSGSDSKTVNAPGEYAFGSVSGNVNINVPGVTLRNTTIAGNLLLNEGIGEGDVTLDNVTVAGETSVLGGGANSIHVVNSILATVIVNKSDGSIRLVLEDGTNVQQIQLESGALIETSAAVGEIGPVEVTSAVPHNAEVTFNGSFDSIRVHAEQVAINLAANATIGEISVFEQALNATFNLDAGAVVTRAIVDAVVSFTGSGTIQSSQVNVDGVNFDDLANKPVIEADPTVTSTVYTPEEFELTAVDATKQIVFTGIKDSGSVKDITLAAAWSSEDDTVAEVVYGKVKAKTDGTTYINASYGAYNIKVPVTVNVYKPGEAYPTISSVQVSNGTIDITFDGSPEELGAEHFIVSATLNGAAYELQNLQYSNGRITFDPVNTYGSTLYITVDSDADKTKFAGSQSGQIKLTGFGGHIKNVAGEAVQGLTIQFRKGLNAKTGTVVGAATTDADGNYFIYLEPGIYTGELGGGSTPYITTYLIGVSAVNVKNMDQHQTAIGIPNASETRIVLTWGKDPQDLDSHLIGPSLDGGQFHTWYADQQYWFEDGLVVDLDLDDTTSYGPETTTIRQDVAGTYKFYVHHYYGTSTIKASEAKIEVYRGPVTTPTKVYAVPSGTGSEIYWIVFEMTVNADGSVSFNDVNEFTNVNPVPNQHGNETEIDQ</sequence>
<evidence type="ECO:0000256" key="2">
    <source>
        <dbReference type="SAM" id="SignalP"/>
    </source>
</evidence>
<reference evidence="4" key="1">
    <citation type="submission" date="2020-09" db="EMBL/GenBank/DDBJ databases">
        <title>A novel bacterium of genus Paenibacillus, isolated from South China Sea.</title>
        <authorList>
            <person name="Huang H."/>
            <person name="Mo K."/>
            <person name="Hu Y."/>
        </authorList>
    </citation>
    <scope>NUCLEOTIDE SEQUENCE</scope>
    <source>
        <strain evidence="4">IB182493</strain>
    </source>
</reference>
<gene>
    <name evidence="4" type="ORF">IDH41_05335</name>
</gene>
<keyword evidence="2" id="KW-0732">Signal</keyword>
<dbReference type="InterPro" id="IPR051465">
    <property type="entry name" value="Cell_Envelope_Struct_Comp"/>
</dbReference>
<dbReference type="EMBL" id="JACXIY010000007">
    <property type="protein sequence ID" value="MBD2867987.1"/>
    <property type="molecule type" value="Genomic_DNA"/>
</dbReference>
<organism evidence="4 5">
    <name type="scientific">Paenibacillus arenilitoris</name>
    <dbReference type="NCBI Taxonomy" id="2772299"/>
    <lineage>
        <taxon>Bacteria</taxon>
        <taxon>Bacillati</taxon>
        <taxon>Bacillota</taxon>
        <taxon>Bacilli</taxon>
        <taxon>Bacillales</taxon>
        <taxon>Paenibacillaceae</taxon>
        <taxon>Paenibacillus</taxon>
    </lineage>
</organism>
<evidence type="ECO:0000313" key="4">
    <source>
        <dbReference type="EMBL" id="MBD2867987.1"/>
    </source>
</evidence>
<proteinExistence type="predicted"/>
<name>A0A927CJ12_9BACL</name>